<sequence>MEESDKLVISYWKIRGLIRHILLVAEYARAPYEVKYYEAGDDNSGKEWFDIKHSLGLHFPNLPNLQHGDFNLSETLVIIHYICDKFKPDLLGDTPEERATVMMLAHIAHDAKTSATGLCYSQDDKEKVLECAYSKLANISKLLGEKKFLLGDKVCYVDLYLSEFLSLVEAVDGGDGLSTKYPNLAKLKYTVETLPEIADFLSSDRCHKLKFNWDLAKINP</sequence>
<dbReference type="GO" id="GO:0006749">
    <property type="term" value="P:glutathione metabolic process"/>
    <property type="evidence" value="ECO:0007669"/>
    <property type="project" value="TreeGrafter"/>
</dbReference>
<dbReference type="PANTHER" id="PTHR11571">
    <property type="entry name" value="GLUTATHIONE S-TRANSFERASE"/>
    <property type="match status" value="1"/>
</dbReference>
<evidence type="ECO:0000256" key="4">
    <source>
        <dbReference type="ARBA" id="ARBA00022679"/>
    </source>
</evidence>
<evidence type="ECO:0000313" key="8">
    <source>
        <dbReference type="EMBL" id="CAE0355663.1"/>
    </source>
</evidence>
<dbReference type="PANTHER" id="PTHR11571:SF222">
    <property type="entry name" value="GLUTATHIONE TRANSFERASE"/>
    <property type="match status" value="1"/>
</dbReference>
<dbReference type="EC" id="2.5.1.18" evidence="3"/>
<feature type="domain" description="GST N-terminal" evidence="6">
    <location>
        <begin position="5"/>
        <end position="90"/>
    </location>
</feature>
<evidence type="ECO:0000256" key="2">
    <source>
        <dbReference type="ARBA" id="ARBA00005861"/>
    </source>
</evidence>
<dbReference type="AlphaFoldDB" id="A0A7S3JJR1"/>
<evidence type="ECO:0000256" key="1">
    <source>
        <dbReference type="ARBA" id="ARBA00003701"/>
    </source>
</evidence>
<dbReference type="Pfam" id="PF02798">
    <property type="entry name" value="GST_N"/>
    <property type="match status" value="1"/>
</dbReference>
<protein>
    <recommendedName>
        <fullName evidence="3">glutathione transferase</fullName>
        <ecNumber evidence="3">2.5.1.18</ecNumber>
    </recommendedName>
</protein>
<dbReference type="Gene3D" id="1.20.1050.10">
    <property type="match status" value="1"/>
</dbReference>
<accession>A0A7S3JJR1</accession>
<reference evidence="8" key="1">
    <citation type="submission" date="2021-01" db="EMBL/GenBank/DDBJ databases">
        <authorList>
            <person name="Corre E."/>
            <person name="Pelletier E."/>
            <person name="Niang G."/>
            <person name="Scheremetjew M."/>
            <person name="Finn R."/>
            <person name="Kale V."/>
            <person name="Holt S."/>
            <person name="Cochrane G."/>
            <person name="Meng A."/>
            <person name="Brown T."/>
            <person name="Cohen L."/>
        </authorList>
    </citation>
    <scope>NUCLEOTIDE SEQUENCE</scope>
    <source>
        <strain evidence="8">FSP1.4</strain>
    </source>
</reference>
<evidence type="ECO:0000256" key="3">
    <source>
        <dbReference type="ARBA" id="ARBA00012452"/>
    </source>
</evidence>
<comment type="similarity">
    <text evidence="2">Belongs to the GST superfamily. Mu family.</text>
</comment>
<dbReference type="InterPro" id="IPR050213">
    <property type="entry name" value="GST_superfamily"/>
</dbReference>
<dbReference type="InterPro" id="IPR010987">
    <property type="entry name" value="Glutathione-S-Trfase_C-like"/>
</dbReference>
<dbReference type="SUPFAM" id="SSF47616">
    <property type="entry name" value="GST C-terminal domain-like"/>
    <property type="match status" value="1"/>
</dbReference>
<dbReference type="SUPFAM" id="SSF52833">
    <property type="entry name" value="Thioredoxin-like"/>
    <property type="match status" value="1"/>
</dbReference>
<dbReference type="InterPro" id="IPR036249">
    <property type="entry name" value="Thioredoxin-like_sf"/>
</dbReference>
<evidence type="ECO:0000259" key="6">
    <source>
        <dbReference type="PROSITE" id="PS50404"/>
    </source>
</evidence>
<dbReference type="InterPro" id="IPR040079">
    <property type="entry name" value="Glutathione_S-Trfase"/>
</dbReference>
<proteinExistence type="inferred from homology"/>
<dbReference type="PROSITE" id="PS50405">
    <property type="entry name" value="GST_CTER"/>
    <property type="match status" value="1"/>
</dbReference>
<dbReference type="PROSITE" id="PS50404">
    <property type="entry name" value="GST_NTER"/>
    <property type="match status" value="1"/>
</dbReference>
<evidence type="ECO:0000256" key="5">
    <source>
        <dbReference type="ARBA" id="ARBA00047960"/>
    </source>
</evidence>
<keyword evidence="4" id="KW-0808">Transferase</keyword>
<dbReference type="GO" id="GO:0004364">
    <property type="term" value="F:glutathione transferase activity"/>
    <property type="evidence" value="ECO:0007669"/>
    <property type="project" value="UniProtKB-EC"/>
</dbReference>
<evidence type="ECO:0000259" key="7">
    <source>
        <dbReference type="PROSITE" id="PS50405"/>
    </source>
</evidence>
<dbReference type="InterPro" id="IPR004046">
    <property type="entry name" value="GST_C"/>
</dbReference>
<dbReference type="SFLD" id="SFLDS00019">
    <property type="entry name" value="Glutathione_Transferase_(cytos"/>
    <property type="match status" value="1"/>
</dbReference>
<gene>
    <name evidence="8" type="ORF">EHAR0213_LOCUS14580</name>
</gene>
<organism evidence="8">
    <name type="scientific">Euplotes harpa</name>
    <dbReference type="NCBI Taxonomy" id="151035"/>
    <lineage>
        <taxon>Eukaryota</taxon>
        <taxon>Sar</taxon>
        <taxon>Alveolata</taxon>
        <taxon>Ciliophora</taxon>
        <taxon>Intramacronucleata</taxon>
        <taxon>Spirotrichea</taxon>
        <taxon>Hypotrichia</taxon>
        <taxon>Euplotida</taxon>
        <taxon>Euplotidae</taxon>
        <taxon>Euplotes</taxon>
    </lineage>
</organism>
<feature type="domain" description="GST C-terminal" evidence="7">
    <location>
        <begin position="94"/>
        <end position="220"/>
    </location>
</feature>
<comment type="function">
    <text evidence="1">Conjugation of reduced glutathione to a wide number of exogenous and endogenous hydrophobic electrophiles.</text>
</comment>
<name>A0A7S3JJR1_9SPIT</name>
<dbReference type="InterPro" id="IPR036282">
    <property type="entry name" value="Glutathione-S-Trfase_C_sf"/>
</dbReference>
<dbReference type="EMBL" id="HBII01034929">
    <property type="protein sequence ID" value="CAE0355663.1"/>
    <property type="molecule type" value="Transcribed_RNA"/>
</dbReference>
<dbReference type="Gene3D" id="3.40.30.10">
    <property type="entry name" value="Glutaredoxin"/>
    <property type="match status" value="1"/>
</dbReference>
<comment type="catalytic activity">
    <reaction evidence="5">
        <text>RX + glutathione = an S-substituted glutathione + a halide anion + H(+)</text>
        <dbReference type="Rhea" id="RHEA:16437"/>
        <dbReference type="ChEBI" id="CHEBI:15378"/>
        <dbReference type="ChEBI" id="CHEBI:16042"/>
        <dbReference type="ChEBI" id="CHEBI:17792"/>
        <dbReference type="ChEBI" id="CHEBI:57925"/>
        <dbReference type="ChEBI" id="CHEBI:90779"/>
        <dbReference type="EC" id="2.5.1.18"/>
    </reaction>
</comment>
<dbReference type="InterPro" id="IPR004045">
    <property type="entry name" value="Glutathione_S-Trfase_N"/>
</dbReference>
<dbReference type="Pfam" id="PF14497">
    <property type="entry name" value="GST_C_3"/>
    <property type="match status" value="1"/>
</dbReference>